<evidence type="ECO:0000313" key="12">
    <source>
        <dbReference type="Proteomes" id="UP000286928"/>
    </source>
</evidence>
<dbReference type="Proteomes" id="UP000287173">
    <property type="component" value="Unassembled WGS sequence"/>
</dbReference>
<dbReference type="NCBIfam" id="TIGR01550">
    <property type="entry name" value="DOC_P1"/>
    <property type="match status" value="1"/>
</dbReference>
<dbReference type="Gene3D" id="1.20.120.1870">
    <property type="entry name" value="Fic/DOC protein, Fido domain"/>
    <property type="match status" value="1"/>
</dbReference>
<dbReference type="EMBL" id="PEMD01000301">
    <property type="protein sequence ID" value="RTH30199.1"/>
    <property type="molecule type" value="Genomic_DNA"/>
</dbReference>
<dbReference type="Proteomes" id="UP000286734">
    <property type="component" value="Unassembled WGS sequence"/>
</dbReference>
<comment type="caution">
    <text evidence="3">The sequence shown here is derived from an EMBL/GenBank/DDBJ whole genome shotgun (WGS) entry which is preliminary data.</text>
</comment>
<evidence type="ECO:0000313" key="3">
    <source>
        <dbReference type="EMBL" id="RTH15047.1"/>
    </source>
</evidence>
<evidence type="ECO:0000313" key="5">
    <source>
        <dbReference type="EMBL" id="RTH30199.1"/>
    </source>
</evidence>
<evidence type="ECO:0000313" key="13">
    <source>
        <dbReference type="Proteomes" id="UP000287155"/>
    </source>
</evidence>
<dbReference type="AlphaFoldDB" id="A0A430RJF4"/>
<dbReference type="EMBL" id="PEMJ01000322">
    <property type="protein sequence ID" value="RTI12658.1"/>
    <property type="molecule type" value="Genomic_DNA"/>
</dbReference>
<name>A0A430RJF4_THESC</name>
<dbReference type="EMBL" id="PEML01000309">
    <property type="protein sequence ID" value="RTI05047.1"/>
    <property type="molecule type" value="Genomic_DNA"/>
</dbReference>
<evidence type="ECO:0000313" key="7">
    <source>
        <dbReference type="EMBL" id="RTI08914.1"/>
    </source>
</evidence>
<evidence type="ECO:0000313" key="4">
    <source>
        <dbReference type="EMBL" id="RTH27213.1"/>
    </source>
</evidence>
<accession>A0A430RJF4</accession>
<evidence type="ECO:0000313" key="10">
    <source>
        <dbReference type="Proteomes" id="UP000286712"/>
    </source>
</evidence>
<dbReference type="PANTHER" id="PTHR39426">
    <property type="entry name" value="HOMOLOGY TO DEATH-ON-CURING PROTEIN OF PHAGE P1"/>
    <property type="match status" value="1"/>
</dbReference>
<dbReference type="Proteomes" id="UP000287962">
    <property type="component" value="Unassembled WGS sequence"/>
</dbReference>
<dbReference type="Proteomes" id="UP000286928">
    <property type="component" value="Unassembled WGS sequence"/>
</dbReference>
<dbReference type="Proteomes" id="UP000287155">
    <property type="component" value="Unassembled WGS sequence"/>
</dbReference>
<evidence type="ECO:0000313" key="11">
    <source>
        <dbReference type="Proteomes" id="UP000286734"/>
    </source>
</evidence>
<dbReference type="EMBL" id="PEMG01000166">
    <property type="protein sequence ID" value="RTI08914.1"/>
    <property type="molecule type" value="Genomic_DNA"/>
</dbReference>
<dbReference type="Proteomes" id="UP000288073">
    <property type="component" value="Unassembled WGS sequence"/>
</dbReference>
<evidence type="ECO:0000313" key="9">
    <source>
        <dbReference type="EMBL" id="RTI14552.1"/>
    </source>
</evidence>
<dbReference type="EMBL" id="PELV01000392">
    <property type="protein sequence ID" value="RTH15047.1"/>
    <property type="molecule type" value="Genomic_DNA"/>
</dbReference>
<dbReference type="Proteomes" id="UP000287439">
    <property type="component" value="Unassembled WGS sequence"/>
</dbReference>
<sequence>MTPEAILEAHANVLAKTGGTPGLRDRKLLESAAYAPRESAGGQDAYPTFFSKVAALGYRLCQNHPFVDGNKRTALAAMLWTLGANGYRPKTEPQAGAVVMVLVAMGHLSLNGLRVALLLWCDLDPSREDL</sequence>
<dbReference type="EMBL" id="PELP01000561">
    <property type="protein sequence ID" value="RTG99951.1"/>
    <property type="molecule type" value="Genomic_DNA"/>
</dbReference>
<reference evidence="10 11" key="2">
    <citation type="journal article" date="2019" name="Extremophiles">
        <title>Biogeography of thermophiles and predominance of Thermus scotoductus in domestic water heaters.</title>
        <authorList>
            <person name="Wilpiszeski R.L."/>
            <person name="Zhang Z."/>
            <person name="House C.H."/>
        </authorList>
    </citation>
    <scope>NUCLEOTIDE SEQUENCE [LARGE SCALE GENOMIC DNA]</scope>
    <source>
        <strain evidence="9 17">10_S10</strain>
        <strain evidence="6 16">12_S12</strain>
        <strain evidence="8 13">14_S14</strain>
        <strain evidence="7 14">17_S17</strain>
        <strain evidence="5 12">20_S20</strain>
        <strain evidence="4 10">27_S27</strain>
        <strain evidence="3 15">28_S28</strain>
        <strain evidence="2 11">34_S34</strain>
    </source>
</reference>
<evidence type="ECO:0000313" key="2">
    <source>
        <dbReference type="EMBL" id="RTG99951.1"/>
    </source>
</evidence>
<reference evidence="6" key="1">
    <citation type="submission" date="2017-10" db="EMBL/GenBank/DDBJ databases">
        <authorList>
            <person name="Wilpiszeski R.L."/>
            <person name="Zhidan Z."/>
            <person name="House C.H."/>
        </authorList>
    </citation>
    <scope>NUCLEOTIDE SEQUENCE</scope>
    <source>
        <strain evidence="6">12_S12</strain>
    </source>
</reference>
<organism evidence="3 15">
    <name type="scientific">Thermus scotoductus</name>
    <dbReference type="NCBI Taxonomy" id="37636"/>
    <lineage>
        <taxon>Bacteria</taxon>
        <taxon>Thermotogati</taxon>
        <taxon>Deinococcota</taxon>
        <taxon>Deinococci</taxon>
        <taxon>Thermales</taxon>
        <taxon>Thermaceae</taxon>
        <taxon>Thermus</taxon>
    </lineage>
</organism>
<dbReference type="PROSITE" id="PS51459">
    <property type="entry name" value="FIDO"/>
    <property type="match status" value="1"/>
</dbReference>
<dbReference type="Pfam" id="PF02661">
    <property type="entry name" value="Fic"/>
    <property type="match status" value="1"/>
</dbReference>
<dbReference type="EMBL" id="PEMN01000353">
    <property type="protein sequence ID" value="RTI14552.1"/>
    <property type="molecule type" value="Genomic_DNA"/>
</dbReference>
<dbReference type="EMBL" id="PELW01000070">
    <property type="protein sequence ID" value="RTH27213.1"/>
    <property type="molecule type" value="Genomic_DNA"/>
</dbReference>
<dbReference type="InterPro" id="IPR003812">
    <property type="entry name" value="Fido"/>
</dbReference>
<dbReference type="Proteomes" id="UP000286712">
    <property type="component" value="Unassembled WGS sequence"/>
</dbReference>
<evidence type="ECO:0000313" key="8">
    <source>
        <dbReference type="EMBL" id="RTI12658.1"/>
    </source>
</evidence>
<evidence type="ECO:0000313" key="6">
    <source>
        <dbReference type="EMBL" id="RTI05047.1"/>
    </source>
</evidence>
<evidence type="ECO:0000259" key="1">
    <source>
        <dbReference type="PROSITE" id="PS51459"/>
    </source>
</evidence>
<feature type="domain" description="Fido" evidence="1">
    <location>
        <begin position="1"/>
        <end position="123"/>
    </location>
</feature>
<dbReference type="GO" id="GO:0016301">
    <property type="term" value="F:kinase activity"/>
    <property type="evidence" value="ECO:0007669"/>
    <property type="project" value="InterPro"/>
</dbReference>
<evidence type="ECO:0000313" key="14">
    <source>
        <dbReference type="Proteomes" id="UP000287173"/>
    </source>
</evidence>
<dbReference type="InterPro" id="IPR006440">
    <property type="entry name" value="Doc"/>
</dbReference>
<dbReference type="SUPFAM" id="SSF140931">
    <property type="entry name" value="Fic-like"/>
    <property type="match status" value="1"/>
</dbReference>
<protein>
    <submittedName>
        <fullName evidence="3">Type II toxin-antitoxin system death-on-curing family toxin</fullName>
    </submittedName>
</protein>
<dbReference type="InterPro" id="IPR036597">
    <property type="entry name" value="Fido-like_dom_sf"/>
</dbReference>
<gene>
    <name evidence="9" type="ORF">CSW23_10480</name>
    <name evidence="6" type="ORF">CSW25_11795</name>
    <name evidence="8" type="ORF">CSW27_09850</name>
    <name evidence="7" type="ORF">CSW30_06390</name>
    <name evidence="5" type="ORF">CSW33_10685</name>
    <name evidence="4" type="ORF">CSW40_03400</name>
    <name evidence="3" type="ORF">CSW41_11215</name>
    <name evidence="2" type="ORF">CSW47_14720</name>
</gene>
<proteinExistence type="predicted"/>
<evidence type="ECO:0000313" key="15">
    <source>
        <dbReference type="Proteomes" id="UP000287439"/>
    </source>
</evidence>
<keyword evidence="16" id="KW-1185">Reference proteome</keyword>
<dbReference type="InterPro" id="IPR053737">
    <property type="entry name" value="Type_II_TA_Toxin"/>
</dbReference>
<evidence type="ECO:0000313" key="16">
    <source>
        <dbReference type="Proteomes" id="UP000287962"/>
    </source>
</evidence>
<evidence type="ECO:0000313" key="17">
    <source>
        <dbReference type="Proteomes" id="UP000288073"/>
    </source>
</evidence>
<dbReference type="RefSeq" id="WP_015717463.1">
    <property type="nucleotide sequence ID" value="NZ_PELO01000303.1"/>
</dbReference>
<dbReference type="PANTHER" id="PTHR39426:SF1">
    <property type="entry name" value="HOMOLOGY TO DEATH-ON-CURING PROTEIN OF PHAGE P1"/>
    <property type="match status" value="1"/>
</dbReference>